<dbReference type="GO" id="GO:0046961">
    <property type="term" value="F:proton-transporting ATPase activity, rotational mechanism"/>
    <property type="evidence" value="ECO:0007669"/>
    <property type="project" value="InterPro"/>
</dbReference>
<dbReference type="AlphaFoldDB" id="A0A4X2M340"/>
<evidence type="ECO:0000256" key="2">
    <source>
        <dbReference type="ARBA" id="ARBA00013354"/>
    </source>
</evidence>
<reference evidence="11" key="3">
    <citation type="submission" date="2025-09" db="UniProtKB">
        <authorList>
            <consortium name="Ensembl"/>
        </authorList>
    </citation>
    <scope>IDENTIFICATION</scope>
</reference>
<proteinExistence type="inferred from homology"/>
<evidence type="ECO:0000256" key="4">
    <source>
        <dbReference type="ARBA" id="ARBA00022448"/>
    </source>
</evidence>
<comment type="similarity">
    <text evidence="1">Belongs to the V-ATPase D subunit family.</text>
</comment>
<keyword evidence="4" id="KW-0813">Transport</keyword>
<reference evidence="11" key="2">
    <citation type="submission" date="2025-08" db="UniProtKB">
        <authorList>
            <consortium name="Ensembl"/>
        </authorList>
    </citation>
    <scope>IDENTIFICATION</scope>
</reference>
<gene>
    <name evidence="11" type="primary">ATP6V1D</name>
</gene>
<evidence type="ECO:0000256" key="10">
    <source>
        <dbReference type="ARBA" id="ARBA00046558"/>
    </source>
</evidence>
<dbReference type="InterPro" id="IPR002699">
    <property type="entry name" value="V_ATPase_D"/>
</dbReference>
<dbReference type="Proteomes" id="UP000314987">
    <property type="component" value="Unassembled WGS sequence"/>
</dbReference>
<name>A0A4X2M340_VOMUR</name>
<organism evidence="11 12">
    <name type="scientific">Vombatus ursinus</name>
    <name type="common">Common wombat</name>
    <dbReference type="NCBI Taxonomy" id="29139"/>
    <lineage>
        <taxon>Eukaryota</taxon>
        <taxon>Metazoa</taxon>
        <taxon>Chordata</taxon>
        <taxon>Craniata</taxon>
        <taxon>Vertebrata</taxon>
        <taxon>Euteleostomi</taxon>
        <taxon>Mammalia</taxon>
        <taxon>Metatheria</taxon>
        <taxon>Diprotodontia</taxon>
        <taxon>Vombatidae</taxon>
        <taxon>Vombatus</taxon>
    </lineage>
</organism>
<dbReference type="Gene3D" id="1.10.287.3240">
    <property type="match status" value="2"/>
</dbReference>
<keyword evidence="5" id="KW-0406">Ion transport</keyword>
<evidence type="ECO:0000256" key="7">
    <source>
        <dbReference type="ARBA" id="ARBA00030317"/>
    </source>
</evidence>
<comment type="subcellular location">
    <subcellularLocation>
        <location evidence="6">Cytoplasmic vesicle</location>
        <location evidence="6">Clathrin-coated vesicle membrane</location>
        <topology evidence="6">Peripheral membrane protein</topology>
    </subcellularLocation>
</comment>
<evidence type="ECO:0000313" key="12">
    <source>
        <dbReference type="Proteomes" id="UP000314987"/>
    </source>
</evidence>
<dbReference type="NCBIfam" id="TIGR00309">
    <property type="entry name" value="V_ATPase_subD"/>
    <property type="match status" value="1"/>
</dbReference>
<comment type="function">
    <text evidence="9">Subunit of the V1 complex of vacuolar(H+)-ATPase (V-ATPase), a multisubunit enzyme composed of a peripheral complex (V1) that hydrolyzes ATP and a membrane integral complex (V0) that translocates protons. V-ATPase is responsible for acidifying and maintaining the pH of intracellular compartments and in some cell types, is targeted to the plasma membrane, where it is responsible for acidifying the extracellular environment. May play a role in cilium biogenesis through regulation of the transport and the localization of proteins to the cilium.</text>
</comment>
<dbReference type="Ensembl" id="ENSVURT00010034941.1">
    <property type="protein sequence ID" value="ENSVURP00010030688.1"/>
    <property type="gene ID" value="ENSVURG00010023460.1"/>
</dbReference>
<comment type="subunit">
    <text evidence="10">V-ATPase is a heteromultimeric enzyme made up of two complexes: the ATP-hydrolytic V1 complex and the proton translocation V0 complex. The V1 complex consists of three catalytic AB heterodimers that form a heterohexamer, three peripheral stalks each consisting of EG heterodimers, one central rotor including subunits D and F, and the regulatory subunits C and H. The proton translocation complex V0 consists of the proton transport subunit a, a ring of proteolipid subunits c9c'', rotary subunit d, subunits e and f, and the accessory subunits ATP6AP1/Ac45 and ATP6AP2/PRR. Interacts with SNX10.</text>
</comment>
<evidence type="ECO:0000256" key="5">
    <source>
        <dbReference type="ARBA" id="ARBA00023065"/>
    </source>
</evidence>
<accession>A0A4X2M340</accession>
<evidence type="ECO:0000256" key="6">
    <source>
        <dbReference type="ARBA" id="ARBA00029434"/>
    </source>
</evidence>
<sequence>MSGKDRIDIFPSRMAQTIMKARLKGAQTGRNLLKKKSDALTLRFRQILKKIIETSFVTLDEAIKITNRRVNAIEHVIIPRIERTLTYIITELDEREREEFYRLKKIQEKKKVLKEKTERELELRKAAGEVLEPANLLAEEKDDDLLFE</sequence>
<evidence type="ECO:0000256" key="9">
    <source>
        <dbReference type="ARBA" id="ARBA00045802"/>
    </source>
</evidence>
<keyword evidence="12" id="KW-1185">Reference proteome</keyword>
<evidence type="ECO:0000256" key="3">
    <source>
        <dbReference type="ARBA" id="ARBA00013417"/>
    </source>
</evidence>
<dbReference type="GeneTree" id="ENSGT00390000010770"/>
<dbReference type="GO" id="GO:0030665">
    <property type="term" value="C:clathrin-coated vesicle membrane"/>
    <property type="evidence" value="ECO:0007669"/>
    <property type="project" value="UniProtKB-SubCell"/>
</dbReference>
<evidence type="ECO:0000313" key="11">
    <source>
        <dbReference type="Ensembl" id="ENSVURP00010030688.1"/>
    </source>
</evidence>
<dbReference type="Pfam" id="PF01813">
    <property type="entry name" value="ATP-synt_D"/>
    <property type="match status" value="1"/>
</dbReference>
<reference evidence="12" key="1">
    <citation type="submission" date="2018-12" db="EMBL/GenBank/DDBJ databases">
        <authorList>
            <person name="Yazar S."/>
        </authorList>
    </citation>
    <scope>NUCLEOTIDE SEQUENCE [LARGE SCALE GENOMIC DNA]</scope>
</reference>
<protein>
    <recommendedName>
        <fullName evidence="3">V-type proton ATPase subunit D</fullName>
    </recommendedName>
    <alternativeName>
        <fullName evidence="2">V-type proton ATPase subunit d</fullName>
    </alternativeName>
    <alternativeName>
        <fullName evidence="7 8">Vacuolar proton pump subunit D</fullName>
    </alternativeName>
</protein>
<dbReference type="PANTHER" id="PTHR11671">
    <property type="entry name" value="V-TYPE ATP SYNTHASE SUBUNIT D"/>
    <property type="match status" value="1"/>
</dbReference>
<evidence type="ECO:0000256" key="8">
    <source>
        <dbReference type="ARBA" id="ARBA00030340"/>
    </source>
</evidence>
<evidence type="ECO:0000256" key="1">
    <source>
        <dbReference type="ARBA" id="ARBA00005850"/>
    </source>
</evidence>